<dbReference type="PANTHER" id="PTHR11575:SF48">
    <property type="entry name" value="5'-NUCLEOTIDASE"/>
    <property type="match status" value="1"/>
</dbReference>
<dbReference type="Pfam" id="PF02872">
    <property type="entry name" value="5_nucleotid_C"/>
    <property type="match status" value="1"/>
</dbReference>
<dbReference type="InterPro" id="IPR002048">
    <property type="entry name" value="EF_hand_dom"/>
</dbReference>
<dbReference type="Pfam" id="PF00149">
    <property type="entry name" value="Metallophos"/>
    <property type="match status" value="1"/>
</dbReference>
<dbReference type="InterPro" id="IPR036907">
    <property type="entry name" value="5'-Nucleotdase_C_sf"/>
</dbReference>
<dbReference type="OrthoDB" id="10252235at2759"/>
<comment type="caution">
    <text evidence="5">The sequence shown here is derived from an EMBL/GenBank/DDBJ whole genome shotgun (WGS) entry which is preliminary data.</text>
</comment>
<dbReference type="GO" id="GO:0005509">
    <property type="term" value="F:calcium ion binding"/>
    <property type="evidence" value="ECO:0007669"/>
    <property type="project" value="InterPro"/>
</dbReference>
<dbReference type="Gene3D" id="3.60.21.10">
    <property type="match status" value="1"/>
</dbReference>
<evidence type="ECO:0000256" key="1">
    <source>
        <dbReference type="ARBA" id="ARBA00006654"/>
    </source>
</evidence>
<dbReference type="EMBL" id="CAJNNV010031742">
    <property type="protein sequence ID" value="CAE8637662.1"/>
    <property type="molecule type" value="Genomic_DNA"/>
</dbReference>
<feature type="domain" description="EF-hand" evidence="4">
    <location>
        <begin position="578"/>
        <end position="613"/>
    </location>
</feature>
<sequence length="618" mass="66810">MGCGASAEKKHLAGPELKAPIVEPSAKAVPELKAPVVSPSIKVDVKPKAAEELLPECRFRIFHINDTYLLDNLPALKSCVKELSKGFPPSNILTVLPGDFLAPSLLSSLDQGQGMLDVLNQVPIDVVCFGNHEADIPHLSLVKRIGEFKGIWLNSNMPGFEPACPDNHLVQLEGGRSVALIGLLAGGGKDAALYRDGAFNGAAEKIIPVLDAVDGAVARAREAHPQLDMILPLTHQRIPDDILLAQKGHGFPVIIGGHDHWEVNEVHNGTRIVKAGEDAYKCSVIDIVWAAGTPRCSPPTSVSVELKDLALHPKHKGPPPVISFQPDEELASVVLKWMQPAIELAGAVLSDVDTTLSSKEVRDSESSLATFLCTAMKETCKTEGALINSGGVRGKKVYTEGFLTFADLNREVPFPSANVVVRVPGKVLSDGVAASRATWREDPPKPSALAFHCDNKILVDPATGAVLKVNGEDLEDDRLYSVIIDAYMMQVNPVFKVYADAFPERIPPDDAGRPALPILVQYFCDQVWLKLVGAEHKGDVDLTVINQLFDEVDVNKNGELDAEELQQVIARKVGARQASTVLARQVLNAADLNKDGTVCREELQRFLRSESKTRGGRH</sequence>
<dbReference type="PROSITE" id="PS00018">
    <property type="entry name" value="EF_HAND_1"/>
    <property type="match status" value="2"/>
</dbReference>
<name>A0A813HJK7_POLGL</name>
<protein>
    <recommendedName>
        <fullName evidence="4">EF-hand domain-containing protein</fullName>
    </recommendedName>
</protein>
<accession>A0A813HJK7</accession>
<evidence type="ECO:0000259" key="4">
    <source>
        <dbReference type="PROSITE" id="PS50222"/>
    </source>
</evidence>
<dbReference type="Pfam" id="PF13499">
    <property type="entry name" value="EF-hand_7"/>
    <property type="match status" value="1"/>
</dbReference>
<proteinExistence type="inferred from homology"/>
<dbReference type="PROSITE" id="PS50222">
    <property type="entry name" value="EF_HAND_2"/>
    <property type="match status" value="2"/>
</dbReference>
<dbReference type="InterPro" id="IPR018247">
    <property type="entry name" value="EF_Hand_1_Ca_BS"/>
</dbReference>
<organism evidence="5 6">
    <name type="scientific">Polarella glacialis</name>
    <name type="common">Dinoflagellate</name>
    <dbReference type="NCBI Taxonomy" id="89957"/>
    <lineage>
        <taxon>Eukaryota</taxon>
        <taxon>Sar</taxon>
        <taxon>Alveolata</taxon>
        <taxon>Dinophyceae</taxon>
        <taxon>Suessiales</taxon>
        <taxon>Suessiaceae</taxon>
        <taxon>Polarella</taxon>
    </lineage>
</organism>
<dbReference type="CDD" id="cd00051">
    <property type="entry name" value="EFh"/>
    <property type="match status" value="1"/>
</dbReference>
<gene>
    <name evidence="5" type="ORF">PGLA1383_LOCUS52999</name>
</gene>
<dbReference type="InterPro" id="IPR006179">
    <property type="entry name" value="5_nucleotidase/apyrase"/>
</dbReference>
<evidence type="ECO:0000256" key="2">
    <source>
        <dbReference type="ARBA" id="ARBA00022729"/>
    </source>
</evidence>
<dbReference type="SUPFAM" id="SSF55816">
    <property type="entry name" value="5'-nucleotidase (syn. UDP-sugar hydrolase), C-terminal domain"/>
    <property type="match status" value="1"/>
</dbReference>
<dbReference type="SUPFAM" id="SSF56300">
    <property type="entry name" value="Metallo-dependent phosphatases"/>
    <property type="match status" value="1"/>
</dbReference>
<dbReference type="PANTHER" id="PTHR11575">
    <property type="entry name" value="5'-NUCLEOTIDASE-RELATED"/>
    <property type="match status" value="1"/>
</dbReference>
<feature type="domain" description="EF-hand" evidence="4">
    <location>
        <begin position="540"/>
        <end position="575"/>
    </location>
</feature>
<keyword evidence="6" id="KW-1185">Reference proteome</keyword>
<evidence type="ECO:0000256" key="3">
    <source>
        <dbReference type="ARBA" id="ARBA00022837"/>
    </source>
</evidence>
<keyword evidence="2" id="KW-0732">Signal</keyword>
<dbReference type="SMART" id="SM00054">
    <property type="entry name" value="EFh"/>
    <property type="match status" value="2"/>
</dbReference>
<dbReference type="Gene3D" id="3.90.780.10">
    <property type="entry name" value="5'-Nucleotidase, C-terminal domain"/>
    <property type="match status" value="1"/>
</dbReference>
<dbReference type="AlphaFoldDB" id="A0A813HJK7"/>
<dbReference type="GO" id="GO:0009166">
    <property type="term" value="P:nucleotide catabolic process"/>
    <property type="evidence" value="ECO:0007669"/>
    <property type="project" value="InterPro"/>
</dbReference>
<dbReference type="InterPro" id="IPR004843">
    <property type="entry name" value="Calcineurin-like_PHP"/>
</dbReference>
<dbReference type="OMA" id="GETWYDF"/>
<dbReference type="GO" id="GO:0016787">
    <property type="term" value="F:hydrolase activity"/>
    <property type="evidence" value="ECO:0007669"/>
    <property type="project" value="InterPro"/>
</dbReference>
<dbReference type="Gene3D" id="1.10.238.10">
    <property type="entry name" value="EF-hand"/>
    <property type="match status" value="1"/>
</dbReference>
<evidence type="ECO:0000313" key="6">
    <source>
        <dbReference type="Proteomes" id="UP000654075"/>
    </source>
</evidence>
<dbReference type="InterPro" id="IPR008334">
    <property type="entry name" value="5'-Nucleotdase_C"/>
</dbReference>
<evidence type="ECO:0000313" key="5">
    <source>
        <dbReference type="EMBL" id="CAE8637662.1"/>
    </source>
</evidence>
<keyword evidence="3" id="KW-0106">Calcium</keyword>
<reference evidence="5" key="1">
    <citation type="submission" date="2021-02" db="EMBL/GenBank/DDBJ databases">
        <authorList>
            <person name="Dougan E. K."/>
            <person name="Rhodes N."/>
            <person name="Thang M."/>
            <person name="Chan C."/>
        </authorList>
    </citation>
    <scope>NUCLEOTIDE SEQUENCE</scope>
</reference>
<dbReference type="InterPro" id="IPR029052">
    <property type="entry name" value="Metallo-depent_PP-like"/>
</dbReference>
<dbReference type="SUPFAM" id="SSF47473">
    <property type="entry name" value="EF-hand"/>
    <property type="match status" value="1"/>
</dbReference>
<dbReference type="InterPro" id="IPR011992">
    <property type="entry name" value="EF-hand-dom_pair"/>
</dbReference>
<dbReference type="Proteomes" id="UP000654075">
    <property type="component" value="Unassembled WGS sequence"/>
</dbReference>
<comment type="similarity">
    <text evidence="1">Belongs to the 5'-nucleotidase family.</text>
</comment>